<name>A0ABW6UW59_MICFU</name>
<evidence type="ECO:0000259" key="2">
    <source>
        <dbReference type="Pfam" id="PF13556"/>
    </source>
</evidence>
<evidence type="ECO:0000256" key="1">
    <source>
        <dbReference type="ARBA" id="ARBA00006754"/>
    </source>
</evidence>
<reference evidence="4 5" key="1">
    <citation type="submission" date="2024-10" db="EMBL/GenBank/DDBJ databases">
        <title>The Natural Products Discovery Center: Release of the First 8490 Sequenced Strains for Exploring Actinobacteria Biosynthetic Diversity.</title>
        <authorList>
            <person name="Kalkreuter E."/>
            <person name="Kautsar S.A."/>
            <person name="Yang D."/>
            <person name="Bader C.D."/>
            <person name="Teijaro C.N."/>
            <person name="Fluegel L."/>
            <person name="Davis C.M."/>
            <person name="Simpson J.R."/>
            <person name="Lauterbach L."/>
            <person name="Steele A.D."/>
            <person name="Gui C."/>
            <person name="Meng S."/>
            <person name="Li G."/>
            <person name="Viehrig K."/>
            <person name="Ye F."/>
            <person name="Su P."/>
            <person name="Kiefer A.F."/>
            <person name="Nichols A."/>
            <person name="Cepeda A.J."/>
            <person name="Yan W."/>
            <person name="Fan B."/>
            <person name="Jiang Y."/>
            <person name="Adhikari A."/>
            <person name="Zheng C.-J."/>
            <person name="Schuster L."/>
            <person name="Cowan T.M."/>
            <person name="Smanski M.J."/>
            <person name="Chevrette M.G."/>
            <person name="De Carvalho L.P.S."/>
            <person name="Shen B."/>
        </authorList>
    </citation>
    <scope>NUCLEOTIDE SEQUENCE [LARGE SCALE GENOMIC DNA]</scope>
    <source>
        <strain evidence="4 5">NPDC001281</strain>
    </source>
</reference>
<dbReference type="Proteomes" id="UP001602119">
    <property type="component" value="Unassembled WGS sequence"/>
</dbReference>
<evidence type="ECO:0000313" key="5">
    <source>
        <dbReference type="Proteomes" id="UP001602119"/>
    </source>
</evidence>
<dbReference type="InterPro" id="IPR025736">
    <property type="entry name" value="PucR_C-HTH_dom"/>
</dbReference>
<dbReference type="InterPro" id="IPR051448">
    <property type="entry name" value="CdaR-like_regulators"/>
</dbReference>
<evidence type="ECO:0000259" key="3">
    <source>
        <dbReference type="Pfam" id="PF17853"/>
    </source>
</evidence>
<dbReference type="RefSeq" id="WP_084464132.1">
    <property type="nucleotide sequence ID" value="NZ_BBYK01000048.1"/>
</dbReference>
<proteinExistence type="inferred from homology"/>
<sequence length="556" mass="59511">MTRIDLIPDGTMARPYRPPISQVLETLGPHVLSAVHVPDADLPIGEPVVHDPDDHLEDRPACVLLAVGARPSAPETRDLIRLAAACNYHAVVVKDRGAELGELIEVAREAGVALLAAPARMPWRQLDALLTTAVSGPGTTTAAFSSVGVGDLFALANAIATTVGGATCIEDAQGNVLAYSNVPGQEIDEIRAQGILGRKTPQRPTNRLEYSRVFRADGPVRFPSLGPGHMRRLATAVRAGAQLLGFIWVLDGTSPVVPEAMRLLDDAGRIAAPHLLRSRNPGDPRRWQRAETLRALLDGDVSESVAAARLGLPADTPVAVMAFAPTRPAPRPGAAGVAATTVLDLVTLACEAWHHEAVCTTGWNAVYALMPVPEGTPSARLVRFATDTAASVRNAAAITLHVGIGPVAARLEGVPESRRLADRVIRVLAETAGEAMRVATDEQVRSRIALLDLVERGDTAADRLLEPVRRMLEYDAAHSSTHAVTLLAYLDAFGEAARAAAQLSVHENTLRYRIRRLQELFGVDLADPTERLVIWLQLRLLHLRDEFSSATTRSPG</sequence>
<comment type="similarity">
    <text evidence="1">Belongs to the CdaR family.</text>
</comment>
<dbReference type="EMBL" id="JBIAXI010000001">
    <property type="protein sequence ID" value="MFF4771284.1"/>
    <property type="molecule type" value="Genomic_DNA"/>
</dbReference>
<evidence type="ECO:0000313" key="4">
    <source>
        <dbReference type="EMBL" id="MFF4771284.1"/>
    </source>
</evidence>
<dbReference type="PANTHER" id="PTHR33744">
    <property type="entry name" value="CARBOHYDRATE DIACID REGULATOR"/>
    <property type="match status" value="1"/>
</dbReference>
<dbReference type="InterPro" id="IPR041522">
    <property type="entry name" value="CdaR_GGDEF"/>
</dbReference>
<dbReference type="Pfam" id="PF17853">
    <property type="entry name" value="GGDEF_2"/>
    <property type="match status" value="1"/>
</dbReference>
<dbReference type="Pfam" id="PF13556">
    <property type="entry name" value="HTH_30"/>
    <property type="match status" value="1"/>
</dbReference>
<feature type="domain" description="CdaR GGDEF-like" evidence="3">
    <location>
        <begin position="306"/>
        <end position="427"/>
    </location>
</feature>
<protein>
    <submittedName>
        <fullName evidence="4">PucR family transcriptional regulator</fullName>
    </submittedName>
</protein>
<accession>A0ABW6UW59</accession>
<dbReference type="Gene3D" id="1.10.10.2840">
    <property type="entry name" value="PucR C-terminal helix-turn-helix domain"/>
    <property type="match status" value="1"/>
</dbReference>
<dbReference type="InterPro" id="IPR042070">
    <property type="entry name" value="PucR_C-HTH_sf"/>
</dbReference>
<dbReference type="PANTHER" id="PTHR33744:SF17">
    <property type="entry name" value="CONSERVED PROTEIN"/>
    <property type="match status" value="1"/>
</dbReference>
<comment type="caution">
    <text evidence="4">The sequence shown here is derived from an EMBL/GenBank/DDBJ whole genome shotgun (WGS) entry which is preliminary data.</text>
</comment>
<feature type="domain" description="PucR C-terminal helix-turn-helix" evidence="2">
    <location>
        <begin position="485"/>
        <end position="540"/>
    </location>
</feature>
<organism evidence="4 5">
    <name type="scientific">Microtetraspora fusca</name>
    <dbReference type="NCBI Taxonomy" id="1997"/>
    <lineage>
        <taxon>Bacteria</taxon>
        <taxon>Bacillati</taxon>
        <taxon>Actinomycetota</taxon>
        <taxon>Actinomycetes</taxon>
        <taxon>Streptosporangiales</taxon>
        <taxon>Streptosporangiaceae</taxon>
        <taxon>Microtetraspora</taxon>
    </lineage>
</organism>
<gene>
    <name evidence="4" type="ORF">ACFY05_00340</name>
</gene>
<keyword evidence="5" id="KW-1185">Reference proteome</keyword>